<dbReference type="InterPro" id="IPR051265">
    <property type="entry name" value="HIBADH-related_NP60_sf"/>
</dbReference>
<dbReference type="Proteomes" id="UP001489004">
    <property type="component" value="Unassembled WGS sequence"/>
</dbReference>
<sequence>MGSAMAINLQKHLQGQGRALHVHNRTKEKAAPVVRQGAQWADSPAELAATCNVVFSVMANDEALLAVFESYLSGHPKPGSVFVDCSTVYPSTTEELVRKAQQAGVQYVASPVFGRPDAAAAKKLLVVSAGASDAKARVQPYQEAMGRGVLDVGEAPHLANVLKLTGNFYISSFIEVLAEGMTLADKNGLSREHVLAMVNGLFPSPIIAGYAERMAKDQFESTPENPGFSVTGGIKDLGHITRLGRDSQAPLPIAELTLQHLKEQEGGGHGDLDWGALTLSIRKAAGMHAP</sequence>
<dbReference type="EMBL" id="JALJOR010000004">
    <property type="protein sequence ID" value="KAK9818204.1"/>
    <property type="molecule type" value="Genomic_DNA"/>
</dbReference>
<dbReference type="InterPro" id="IPR029154">
    <property type="entry name" value="HIBADH-like_NADP-bd"/>
</dbReference>
<protein>
    <recommendedName>
        <fullName evidence="9">6-phosphogluconate dehydrogenase</fullName>
    </recommendedName>
</protein>
<gene>
    <name evidence="7" type="ORF">WJX72_008799</name>
</gene>
<comment type="caution">
    <text evidence="7">The sequence shown here is derived from an EMBL/GenBank/DDBJ whole genome shotgun (WGS) entry which is preliminary data.</text>
</comment>
<dbReference type="SUPFAM" id="SSF48179">
    <property type="entry name" value="6-phosphogluconate dehydrogenase C-terminal domain-like"/>
    <property type="match status" value="1"/>
</dbReference>
<dbReference type="InterPro" id="IPR008927">
    <property type="entry name" value="6-PGluconate_DH-like_C_sf"/>
</dbReference>
<feature type="active site" evidence="4">
    <location>
        <position position="163"/>
    </location>
</feature>
<dbReference type="GO" id="GO:0050661">
    <property type="term" value="F:NADP binding"/>
    <property type="evidence" value="ECO:0007669"/>
    <property type="project" value="InterPro"/>
</dbReference>
<dbReference type="SUPFAM" id="SSF51735">
    <property type="entry name" value="NAD(P)-binding Rossmann-fold domains"/>
    <property type="match status" value="1"/>
</dbReference>
<dbReference type="Pfam" id="PF14833">
    <property type="entry name" value="NAD_binding_11"/>
    <property type="match status" value="1"/>
</dbReference>
<comment type="similarity">
    <text evidence="1">Belongs to the HIBADH-related family. NP60 subfamily.</text>
</comment>
<dbReference type="AlphaFoldDB" id="A0AAW1QC95"/>
<evidence type="ECO:0000256" key="3">
    <source>
        <dbReference type="ARBA" id="ARBA00023027"/>
    </source>
</evidence>
<keyword evidence="2" id="KW-0560">Oxidoreductase</keyword>
<evidence type="ECO:0000256" key="4">
    <source>
        <dbReference type="PIRSR" id="PIRSR000103-1"/>
    </source>
</evidence>
<evidence type="ECO:0000259" key="5">
    <source>
        <dbReference type="Pfam" id="PF03446"/>
    </source>
</evidence>
<evidence type="ECO:0000256" key="2">
    <source>
        <dbReference type="ARBA" id="ARBA00023002"/>
    </source>
</evidence>
<name>A0AAW1QC95_9CHLO</name>
<dbReference type="GO" id="GO:0016491">
    <property type="term" value="F:oxidoreductase activity"/>
    <property type="evidence" value="ECO:0007669"/>
    <property type="project" value="UniProtKB-KW"/>
</dbReference>
<feature type="domain" description="6-phosphogluconate dehydrogenase NADP-binding" evidence="5">
    <location>
        <begin position="1"/>
        <end position="150"/>
    </location>
</feature>
<dbReference type="PIRSF" id="PIRSF000103">
    <property type="entry name" value="HIBADH"/>
    <property type="match status" value="1"/>
</dbReference>
<evidence type="ECO:0000313" key="8">
    <source>
        <dbReference type="Proteomes" id="UP001489004"/>
    </source>
</evidence>
<dbReference type="Pfam" id="PF03446">
    <property type="entry name" value="NAD_binding_2"/>
    <property type="match status" value="1"/>
</dbReference>
<dbReference type="InterPro" id="IPR013328">
    <property type="entry name" value="6PGD_dom2"/>
</dbReference>
<evidence type="ECO:0000259" key="6">
    <source>
        <dbReference type="Pfam" id="PF14833"/>
    </source>
</evidence>
<proteinExistence type="inferred from homology"/>
<keyword evidence="8" id="KW-1185">Reference proteome</keyword>
<evidence type="ECO:0000313" key="7">
    <source>
        <dbReference type="EMBL" id="KAK9818204.1"/>
    </source>
</evidence>
<evidence type="ECO:0008006" key="9">
    <source>
        <dbReference type="Google" id="ProtNLM"/>
    </source>
</evidence>
<dbReference type="PANTHER" id="PTHR43580:SF8">
    <property type="entry name" value="6-PHOSPHOGLUCONATE DEHYDROGENASE NADP-BINDING DOMAIN-CONTAINING PROTEIN-RELATED"/>
    <property type="match status" value="1"/>
</dbReference>
<keyword evidence="3" id="KW-0520">NAD</keyword>
<feature type="domain" description="3-hydroxyisobutyrate dehydrogenase-like NAD-binding" evidence="6">
    <location>
        <begin position="160"/>
        <end position="274"/>
    </location>
</feature>
<dbReference type="Gene3D" id="3.40.50.720">
    <property type="entry name" value="NAD(P)-binding Rossmann-like Domain"/>
    <property type="match status" value="1"/>
</dbReference>
<dbReference type="PANTHER" id="PTHR43580">
    <property type="entry name" value="OXIDOREDUCTASE GLYR1-RELATED"/>
    <property type="match status" value="1"/>
</dbReference>
<dbReference type="InterPro" id="IPR036291">
    <property type="entry name" value="NAD(P)-bd_dom_sf"/>
</dbReference>
<evidence type="ECO:0000256" key="1">
    <source>
        <dbReference type="ARBA" id="ARBA00007598"/>
    </source>
</evidence>
<reference evidence="7 8" key="1">
    <citation type="journal article" date="2024" name="Nat. Commun.">
        <title>Phylogenomics reveals the evolutionary origins of lichenization in chlorophyte algae.</title>
        <authorList>
            <person name="Puginier C."/>
            <person name="Libourel C."/>
            <person name="Otte J."/>
            <person name="Skaloud P."/>
            <person name="Haon M."/>
            <person name="Grisel S."/>
            <person name="Petersen M."/>
            <person name="Berrin J.G."/>
            <person name="Delaux P.M."/>
            <person name="Dal Grande F."/>
            <person name="Keller J."/>
        </authorList>
    </citation>
    <scope>NUCLEOTIDE SEQUENCE [LARGE SCALE GENOMIC DNA]</scope>
    <source>
        <strain evidence="7 8">SAG 2043</strain>
    </source>
</reference>
<dbReference type="InterPro" id="IPR006115">
    <property type="entry name" value="6PGDH_NADP-bd"/>
</dbReference>
<dbReference type="Gene3D" id="1.10.1040.10">
    <property type="entry name" value="N-(1-d-carboxylethyl)-l-norvaline Dehydrogenase, domain 2"/>
    <property type="match status" value="1"/>
</dbReference>
<dbReference type="InterPro" id="IPR015815">
    <property type="entry name" value="HIBADH-related"/>
</dbReference>
<accession>A0AAW1QC95</accession>
<dbReference type="GO" id="GO:0051287">
    <property type="term" value="F:NAD binding"/>
    <property type="evidence" value="ECO:0007669"/>
    <property type="project" value="InterPro"/>
</dbReference>
<organism evidence="7 8">
    <name type="scientific">[Myrmecia] bisecta</name>
    <dbReference type="NCBI Taxonomy" id="41462"/>
    <lineage>
        <taxon>Eukaryota</taxon>
        <taxon>Viridiplantae</taxon>
        <taxon>Chlorophyta</taxon>
        <taxon>core chlorophytes</taxon>
        <taxon>Trebouxiophyceae</taxon>
        <taxon>Trebouxiales</taxon>
        <taxon>Trebouxiaceae</taxon>
        <taxon>Myrmecia</taxon>
    </lineage>
</organism>